<dbReference type="SUPFAM" id="SSF55961">
    <property type="entry name" value="Bet v1-like"/>
    <property type="match status" value="1"/>
</dbReference>
<organism evidence="1 2">
    <name type="scientific">Pythium oligandrum</name>
    <name type="common">Mycoparasitic fungus</name>
    <dbReference type="NCBI Taxonomy" id="41045"/>
    <lineage>
        <taxon>Eukaryota</taxon>
        <taxon>Sar</taxon>
        <taxon>Stramenopiles</taxon>
        <taxon>Oomycota</taxon>
        <taxon>Peronosporomycetes</taxon>
        <taxon>Pythiales</taxon>
        <taxon>Pythiaceae</taxon>
        <taxon>Pythium</taxon>
    </lineage>
</organism>
<protein>
    <recommendedName>
        <fullName evidence="3">FYVE-type domain-containing protein</fullName>
    </recommendedName>
</protein>
<proteinExistence type="predicted"/>
<evidence type="ECO:0008006" key="3">
    <source>
        <dbReference type="Google" id="ProtNLM"/>
    </source>
</evidence>
<comment type="caution">
    <text evidence="1">The sequence shown here is derived from an EMBL/GenBank/DDBJ whole genome shotgun (WGS) entry which is preliminary data.</text>
</comment>
<dbReference type="AlphaFoldDB" id="A0A8K1CBA2"/>
<dbReference type="PANTHER" id="PTHR13510">
    <property type="entry name" value="FYVE-FINGER-CONTAINING RAB5 EFFECTOR PROTEIN RABENOSYN-5-RELATED"/>
    <property type="match status" value="1"/>
</dbReference>
<dbReference type="Gene3D" id="3.30.530.20">
    <property type="match status" value="1"/>
</dbReference>
<sequence>MTPKPPKFASPFPPLELSAVDRAHLRAVARTFVEDTAEQYERFMREENGYVDPKRWELIRERENLAVYIDAESRDPKSEHYALPMLFTIGTVPGDLDDMVYGILNHTTRSMRLKTSYVQDQFVNCSVLATLLSPTPESPFDSLTVKWIVKGQSVPVQVIFRNREVVYLEATGMTTLSNGEQVGYQLLHSIDLNQTKPRSGVVRGNISICGVCRQKTPQSVEIYLRGFVDPKGKILRPLVIKSCADALLSAWHYMHFARMKKLMWFLRRRRTTAIEAKESEEDLDASCASCQYHFSPFGGRSKRVCQICRMTVCSACRVTKKLSAIGEDGRLLRQRIPFCRSCYDTAIHADAHEIAVDETEWRRSGSATGFKASHRSSLANFTHRLERFTEAASLTEEE</sequence>
<evidence type="ECO:0000313" key="2">
    <source>
        <dbReference type="Proteomes" id="UP000794436"/>
    </source>
</evidence>
<dbReference type="InterPro" id="IPR052727">
    <property type="entry name" value="Rab4/Rab5_effector"/>
</dbReference>
<dbReference type="InterPro" id="IPR011011">
    <property type="entry name" value="Znf_FYVE_PHD"/>
</dbReference>
<dbReference type="CDD" id="cd00065">
    <property type="entry name" value="FYVE_like_SF"/>
    <property type="match status" value="1"/>
</dbReference>
<dbReference type="Gene3D" id="3.30.40.10">
    <property type="entry name" value="Zinc/RING finger domain, C3HC4 (zinc finger)"/>
    <property type="match status" value="1"/>
</dbReference>
<keyword evidence="2" id="KW-1185">Reference proteome</keyword>
<gene>
    <name evidence="1" type="ORF">Poli38472_007392</name>
</gene>
<name>A0A8K1CBA2_PYTOL</name>
<dbReference type="EMBL" id="SPLM01000110">
    <property type="protein sequence ID" value="TMW59247.1"/>
    <property type="molecule type" value="Genomic_DNA"/>
</dbReference>
<dbReference type="SUPFAM" id="SSF57903">
    <property type="entry name" value="FYVE/PHD zinc finger"/>
    <property type="match status" value="1"/>
</dbReference>
<accession>A0A8K1CBA2</accession>
<dbReference type="OrthoDB" id="157265at2759"/>
<reference evidence="1" key="1">
    <citation type="submission" date="2019-03" db="EMBL/GenBank/DDBJ databases">
        <title>Long read genome sequence of the mycoparasitic Pythium oligandrum ATCC 38472 isolated from sugarbeet rhizosphere.</title>
        <authorList>
            <person name="Gaulin E."/>
        </authorList>
    </citation>
    <scope>NUCLEOTIDE SEQUENCE</scope>
    <source>
        <strain evidence="1">ATCC 38472_TT</strain>
    </source>
</reference>
<dbReference type="InterPro" id="IPR023393">
    <property type="entry name" value="START-like_dom_sf"/>
</dbReference>
<dbReference type="PANTHER" id="PTHR13510:SF44">
    <property type="entry name" value="RABENOSYN-5"/>
    <property type="match status" value="1"/>
</dbReference>
<dbReference type="Proteomes" id="UP000794436">
    <property type="component" value="Unassembled WGS sequence"/>
</dbReference>
<dbReference type="InterPro" id="IPR013083">
    <property type="entry name" value="Znf_RING/FYVE/PHD"/>
</dbReference>
<evidence type="ECO:0000313" key="1">
    <source>
        <dbReference type="EMBL" id="TMW59247.1"/>
    </source>
</evidence>